<comment type="caution">
    <text evidence="1">The sequence shown here is derived from an EMBL/GenBank/DDBJ whole genome shotgun (WGS) entry which is preliminary data.</text>
</comment>
<sequence>MDSFFPVKVVYVNDCSFGVMGRVFLIENDGPVYTCATCNVQIAKSEDLVDAWLDLYQFYLVYNVMIAEVPVLYHDDLFSGHEVSCVNCCALLGWRNPAPPPDQSPGDEIMPAFVFEHGRVAPPPPDNLPQD</sequence>
<dbReference type="Proteomes" id="UP000712600">
    <property type="component" value="Unassembled WGS sequence"/>
</dbReference>
<name>A0A8S9R4H5_BRACR</name>
<evidence type="ECO:0008006" key="3">
    <source>
        <dbReference type="Google" id="ProtNLM"/>
    </source>
</evidence>
<proteinExistence type="predicted"/>
<dbReference type="EMBL" id="QGKX02000996">
    <property type="protein sequence ID" value="KAF3558159.1"/>
    <property type="molecule type" value="Genomic_DNA"/>
</dbReference>
<evidence type="ECO:0000313" key="1">
    <source>
        <dbReference type="EMBL" id="KAF3558159.1"/>
    </source>
</evidence>
<evidence type="ECO:0000313" key="2">
    <source>
        <dbReference type="Proteomes" id="UP000712600"/>
    </source>
</evidence>
<dbReference type="AlphaFoldDB" id="A0A8S9R4H5"/>
<gene>
    <name evidence="1" type="ORF">F2Q69_00017152</name>
</gene>
<protein>
    <recommendedName>
        <fullName evidence="3">Yippee domain-containing protein</fullName>
    </recommendedName>
</protein>
<accession>A0A8S9R4H5</accession>
<reference evidence="1" key="1">
    <citation type="submission" date="2019-12" db="EMBL/GenBank/DDBJ databases">
        <title>Genome sequencing and annotation of Brassica cretica.</title>
        <authorList>
            <person name="Studholme D.J."/>
            <person name="Sarris P."/>
        </authorList>
    </citation>
    <scope>NUCLEOTIDE SEQUENCE</scope>
    <source>
        <strain evidence="1">PFS-109/04</strain>
        <tissue evidence="1">Leaf</tissue>
    </source>
</reference>
<organism evidence="1 2">
    <name type="scientific">Brassica cretica</name>
    <name type="common">Mustard</name>
    <dbReference type="NCBI Taxonomy" id="69181"/>
    <lineage>
        <taxon>Eukaryota</taxon>
        <taxon>Viridiplantae</taxon>
        <taxon>Streptophyta</taxon>
        <taxon>Embryophyta</taxon>
        <taxon>Tracheophyta</taxon>
        <taxon>Spermatophyta</taxon>
        <taxon>Magnoliopsida</taxon>
        <taxon>eudicotyledons</taxon>
        <taxon>Gunneridae</taxon>
        <taxon>Pentapetalae</taxon>
        <taxon>rosids</taxon>
        <taxon>malvids</taxon>
        <taxon>Brassicales</taxon>
        <taxon>Brassicaceae</taxon>
        <taxon>Brassiceae</taxon>
        <taxon>Brassica</taxon>
    </lineage>
</organism>